<feature type="compositionally biased region" description="Low complexity" evidence="1">
    <location>
        <begin position="32"/>
        <end position="58"/>
    </location>
</feature>
<feature type="chain" id="PRO_5031253855" evidence="2">
    <location>
        <begin position="23"/>
        <end position="211"/>
    </location>
</feature>
<keyword evidence="2" id="KW-0732">Signal</keyword>
<evidence type="ECO:0000256" key="2">
    <source>
        <dbReference type="SAM" id="SignalP"/>
    </source>
</evidence>
<feature type="signal peptide" evidence="2">
    <location>
        <begin position="1"/>
        <end position="22"/>
    </location>
</feature>
<evidence type="ECO:0000313" key="3">
    <source>
        <dbReference type="EMBL" id="MBA2115834.1"/>
    </source>
</evidence>
<name>A0A7V8V6F7_9BACT</name>
<dbReference type="EMBL" id="JABRWO010000008">
    <property type="protein sequence ID" value="MBA2115834.1"/>
    <property type="molecule type" value="Genomic_DNA"/>
</dbReference>
<evidence type="ECO:0000256" key="1">
    <source>
        <dbReference type="SAM" id="MobiDB-lite"/>
    </source>
</evidence>
<evidence type="ECO:0000313" key="4">
    <source>
        <dbReference type="Proteomes" id="UP000551616"/>
    </source>
</evidence>
<proteinExistence type="predicted"/>
<reference evidence="3 4" key="1">
    <citation type="submission" date="2020-05" db="EMBL/GenBank/DDBJ databases">
        <title>Bremerella alba sp. nov., a novel planctomycete isolated from the surface of the macroalga Fucus spiralis.</title>
        <authorList>
            <person name="Godinho O."/>
            <person name="Botelho R."/>
            <person name="Albuquerque L."/>
            <person name="Wiegand S."/>
            <person name="Da Costa M.S."/>
            <person name="Lobo-Da-Cunha A."/>
            <person name="Jogler C."/>
            <person name="Lage O.M."/>
        </authorList>
    </citation>
    <scope>NUCLEOTIDE SEQUENCE [LARGE SCALE GENOMIC DNA]</scope>
    <source>
        <strain evidence="3 4">FF15</strain>
    </source>
</reference>
<keyword evidence="4" id="KW-1185">Reference proteome</keyword>
<dbReference type="Proteomes" id="UP000551616">
    <property type="component" value="Unassembled WGS sequence"/>
</dbReference>
<feature type="region of interest" description="Disordered" evidence="1">
    <location>
        <begin position="28"/>
        <end position="66"/>
    </location>
</feature>
<dbReference type="AlphaFoldDB" id="A0A7V8V6F7"/>
<dbReference type="RefSeq" id="WP_207397263.1">
    <property type="nucleotide sequence ID" value="NZ_JABRWO010000008.1"/>
</dbReference>
<protein>
    <submittedName>
        <fullName evidence="3">Uncharacterized protein</fullName>
    </submittedName>
</protein>
<comment type="caution">
    <text evidence="3">The sequence shown here is derived from an EMBL/GenBank/DDBJ whole genome shotgun (WGS) entry which is preliminary data.</text>
</comment>
<organism evidence="3 4">
    <name type="scientific">Bremerella alba</name>
    <dbReference type="NCBI Taxonomy" id="980252"/>
    <lineage>
        <taxon>Bacteria</taxon>
        <taxon>Pseudomonadati</taxon>
        <taxon>Planctomycetota</taxon>
        <taxon>Planctomycetia</taxon>
        <taxon>Pirellulales</taxon>
        <taxon>Pirellulaceae</taxon>
        <taxon>Bremerella</taxon>
    </lineage>
</organism>
<sequence>MIRLAPGFVFLALSSVALSAAAQDFTTQDPRYTTTPSEYTTTPAQYTTTPSEYTTTPPEYLPQADTVPDTDVTVPTIPDDLPDVGDLGDLDDDLLPTSPLSSTTLEAESISEDEPQFLQSVPVEDEQANARVIESDTTTESESMVALFAETVLRLDEEETQQFVTDYDEIVAELGLEPSEVGWSTRFKIVLYLTLGRLLGLFETELDAGAI</sequence>
<gene>
    <name evidence="3" type="ORF">HOV93_30200</name>
</gene>
<accession>A0A7V8V6F7</accession>